<dbReference type="RefSeq" id="XP_067065522.1">
    <property type="nucleotide sequence ID" value="XM_067209279.1"/>
</dbReference>
<feature type="region of interest" description="Disordered" evidence="1">
    <location>
        <begin position="1"/>
        <end position="48"/>
    </location>
</feature>
<comment type="caution">
    <text evidence="2">The sequence shown here is derived from an EMBL/GenBank/DDBJ whole genome shotgun (WGS) entry which is preliminary data.</text>
</comment>
<feature type="region of interest" description="Disordered" evidence="1">
    <location>
        <begin position="206"/>
        <end position="235"/>
    </location>
</feature>
<organism evidence="2 3">
    <name type="scientific">Leishmania orientalis</name>
    <dbReference type="NCBI Taxonomy" id="2249476"/>
    <lineage>
        <taxon>Eukaryota</taxon>
        <taxon>Discoba</taxon>
        <taxon>Euglenozoa</taxon>
        <taxon>Kinetoplastea</taxon>
        <taxon>Metakinetoplastina</taxon>
        <taxon>Trypanosomatida</taxon>
        <taxon>Trypanosomatidae</taxon>
        <taxon>Leishmaniinae</taxon>
        <taxon>Leishmania</taxon>
    </lineage>
</organism>
<name>A0A836KTJ8_9TRYP</name>
<keyword evidence="3" id="KW-1185">Reference proteome</keyword>
<feature type="compositionally biased region" description="Polar residues" evidence="1">
    <location>
        <begin position="125"/>
        <end position="137"/>
    </location>
</feature>
<dbReference type="AlphaFoldDB" id="A0A836KTJ8"/>
<feature type="compositionally biased region" description="Basic residues" evidence="1">
    <location>
        <begin position="18"/>
        <end position="27"/>
    </location>
</feature>
<evidence type="ECO:0000313" key="3">
    <source>
        <dbReference type="Proteomes" id="UP000674143"/>
    </source>
</evidence>
<sequence>MPSSHKGVHGAAEQAPHKPVKQQRGRQVRPSSPGQAAGKTISASTSASAVATVLAAPQLLKPRRSLRSVTLNPVEPLDLLPKSSAAASWRAQLLRLATQEAHTAATLLRLLPSSAPPSVRDDAQSSRSPLGTATPQPASSGAGATGGAEAQGGQGARRASGHVRHPLPQVALTGTAEAPSPPTQAVQWTSYAELWEGLLARLPCASGDDADGGKRRHDKPAVEQRDSAAPLPAELPGGEAKDGIVCAPAAHLSVMRCALNNDWRSFFLSRVLSASAASSVRVAAPAPRREVAAWAQRCQLKDLVYPPYMTHAEQRAVRRYATASIAAVPSGVQRGLSSVCALDFV</sequence>
<accession>A0A836KTJ8</accession>
<reference evidence="2 3" key="1">
    <citation type="submission" date="2021-02" db="EMBL/GenBank/DDBJ databases">
        <title>Leishmania (Mundinia) orientalis Genome sequencing and assembly.</title>
        <authorList>
            <person name="Almutairi H."/>
            <person name="Gatherer D."/>
        </authorList>
    </citation>
    <scope>NUCLEOTIDE SEQUENCE [LARGE SCALE GENOMIC DNA]</scope>
    <source>
        <strain evidence="2">LSCM4</strain>
    </source>
</reference>
<protein>
    <submittedName>
        <fullName evidence="2">Uncharacterized protein</fullName>
    </submittedName>
</protein>
<feature type="compositionally biased region" description="Low complexity" evidence="1">
    <location>
        <begin position="36"/>
        <end position="48"/>
    </location>
</feature>
<dbReference type="Proteomes" id="UP000674143">
    <property type="component" value="Chromosome 8"/>
</dbReference>
<feature type="compositionally biased region" description="Gly residues" evidence="1">
    <location>
        <begin position="143"/>
        <end position="155"/>
    </location>
</feature>
<gene>
    <name evidence="2" type="ORF">LSCM4_07387</name>
</gene>
<proteinExistence type="predicted"/>
<evidence type="ECO:0000313" key="2">
    <source>
        <dbReference type="EMBL" id="KAG5486456.1"/>
    </source>
</evidence>
<feature type="region of interest" description="Disordered" evidence="1">
    <location>
        <begin position="112"/>
        <end position="161"/>
    </location>
</feature>
<dbReference type="EMBL" id="JAFHLR010000008">
    <property type="protein sequence ID" value="KAG5486456.1"/>
    <property type="molecule type" value="Genomic_DNA"/>
</dbReference>
<dbReference type="GeneID" id="92363213"/>
<evidence type="ECO:0000256" key="1">
    <source>
        <dbReference type="SAM" id="MobiDB-lite"/>
    </source>
</evidence>
<dbReference type="KEGG" id="loi:92363213"/>